<proteinExistence type="predicted"/>
<reference evidence="2" key="1">
    <citation type="journal article" date="2019" name="Int. J. Syst. Evol. Microbiol.">
        <title>The Global Catalogue of Microorganisms (GCM) 10K type strain sequencing project: providing services to taxonomists for standard genome sequencing and annotation.</title>
        <authorList>
            <consortium name="The Broad Institute Genomics Platform"/>
            <consortium name="The Broad Institute Genome Sequencing Center for Infectious Disease"/>
            <person name="Wu L."/>
            <person name="Ma J."/>
        </authorList>
    </citation>
    <scope>NUCLEOTIDE SEQUENCE [LARGE SCALE GENOMIC DNA]</scope>
    <source>
        <strain evidence="2">CCUG 61889</strain>
    </source>
</reference>
<comment type="caution">
    <text evidence="1">The sequence shown here is derived from an EMBL/GenBank/DDBJ whole genome shotgun (WGS) entry which is preliminary data.</text>
</comment>
<accession>A0ABV8B661</accession>
<evidence type="ECO:0000313" key="1">
    <source>
        <dbReference type="EMBL" id="MFC3885793.1"/>
    </source>
</evidence>
<protein>
    <submittedName>
        <fullName evidence="1">DUF1292 domain-containing protein</fullName>
    </submittedName>
</protein>
<dbReference type="Proteomes" id="UP001595752">
    <property type="component" value="Unassembled WGS sequence"/>
</dbReference>
<name>A0ABV8B661_9BACI</name>
<sequence>MDKKGYATHIYHNEVRLVDAKYFDGDVLGSALTFIHDNGQETKCSVNDIFEINGRKYAVLTGHGHETVMELREDARHSSYFMKVQEHEAEHLLHSYRQQRI</sequence>
<evidence type="ECO:0000313" key="2">
    <source>
        <dbReference type="Proteomes" id="UP001595752"/>
    </source>
</evidence>
<dbReference type="EMBL" id="JBHRZT010000072">
    <property type="protein sequence ID" value="MFC3885793.1"/>
    <property type="molecule type" value="Genomic_DNA"/>
</dbReference>
<keyword evidence="2" id="KW-1185">Reference proteome</keyword>
<organism evidence="1 2">
    <name type="scientific">Bacillus songklensis</name>
    <dbReference type="NCBI Taxonomy" id="1069116"/>
    <lineage>
        <taxon>Bacteria</taxon>
        <taxon>Bacillati</taxon>
        <taxon>Bacillota</taxon>
        <taxon>Bacilli</taxon>
        <taxon>Bacillales</taxon>
        <taxon>Bacillaceae</taxon>
        <taxon>Bacillus</taxon>
    </lineage>
</organism>
<gene>
    <name evidence="1" type="ORF">ACFOU2_20870</name>
</gene>